<dbReference type="EMBL" id="GBRH01209374">
    <property type="protein sequence ID" value="JAD88521.1"/>
    <property type="molecule type" value="Transcribed_RNA"/>
</dbReference>
<reference evidence="1" key="1">
    <citation type="submission" date="2014-09" db="EMBL/GenBank/DDBJ databases">
        <authorList>
            <person name="Magalhaes I.L.F."/>
            <person name="Oliveira U."/>
            <person name="Santos F.R."/>
            <person name="Vidigal T.H.D.A."/>
            <person name="Brescovit A.D."/>
            <person name="Santos A.J."/>
        </authorList>
    </citation>
    <scope>NUCLEOTIDE SEQUENCE</scope>
    <source>
        <tissue evidence="1">Shoot tissue taken approximately 20 cm above the soil surface</tissue>
    </source>
</reference>
<proteinExistence type="predicted"/>
<sequence>MEFGWKNCSYTRKITIPNRQMEMLILELWYEGVMLQHLLLTYHHQLARLNCRLELKGWLQVTLNLSTGLSSLQITLIILIS</sequence>
<reference evidence="1" key="2">
    <citation type="journal article" date="2015" name="Data Brief">
        <title>Shoot transcriptome of the giant reed, Arundo donax.</title>
        <authorList>
            <person name="Barrero R.A."/>
            <person name="Guerrero F.D."/>
            <person name="Moolhuijzen P."/>
            <person name="Goolsby J.A."/>
            <person name="Tidwell J."/>
            <person name="Bellgard S.E."/>
            <person name="Bellgard M.I."/>
        </authorList>
    </citation>
    <scope>NUCLEOTIDE SEQUENCE</scope>
    <source>
        <tissue evidence="1">Shoot tissue taken approximately 20 cm above the soil surface</tissue>
    </source>
</reference>
<protein>
    <submittedName>
        <fullName evidence="1">Uncharacterized protein</fullName>
    </submittedName>
</protein>
<name>A0A0A9DL60_ARUDO</name>
<dbReference type="AlphaFoldDB" id="A0A0A9DL60"/>
<organism evidence="1">
    <name type="scientific">Arundo donax</name>
    <name type="common">Giant reed</name>
    <name type="synonym">Donax arundinaceus</name>
    <dbReference type="NCBI Taxonomy" id="35708"/>
    <lineage>
        <taxon>Eukaryota</taxon>
        <taxon>Viridiplantae</taxon>
        <taxon>Streptophyta</taxon>
        <taxon>Embryophyta</taxon>
        <taxon>Tracheophyta</taxon>
        <taxon>Spermatophyta</taxon>
        <taxon>Magnoliopsida</taxon>
        <taxon>Liliopsida</taxon>
        <taxon>Poales</taxon>
        <taxon>Poaceae</taxon>
        <taxon>PACMAD clade</taxon>
        <taxon>Arundinoideae</taxon>
        <taxon>Arundineae</taxon>
        <taxon>Arundo</taxon>
    </lineage>
</organism>
<evidence type="ECO:0000313" key="1">
    <source>
        <dbReference type="EMBL" id="JAD88521.1"/>
    </source>
</evidence>
<accession>A0A0A9DL60</accession>